<feature type="binding site" evidence="2">
    <location>
        <position position="187"/>
    </location>
    <ligand>
        <name>S-adenosyl-L-methionine</name>
        <dbReference type="ChEBI" id="CHEBI:59789"/>
    </ligand>
</feature>
<keyword evidence="1" id="KW-0862">Zinc</keyword>
<dbReference type="Pfam" id="PF13649">
    <property type="entry name" value="Methyltransf_25"/>
    <property type="match status" value="1"/>
</dbReference>
<dbReference type="Gene3D" id="3.40.50.150">
    <property type="entry name" value="Vaccinia Virus protein VP39"/>
    <property type="match status" value="1"/>
</dbReference>
<keyword evidence="2" id="KW-0949">S-adenosyl-L-methionine</keyword>
<feature type="binding site" evidence="1">
    <location>
        <position position="20"/>
    </location>
    <ligand>
        <name>Zn(2+)</name>
        <dbReference type="ChEBI" id="CHEBI:29105"/>
    </ligand>
</feature>
<evidence type="ECO:0000313" key="6">
    <source>
        <dbReference type="Proteomes" id="UP000238949"/>
    </source>
</evidence>
<dbReference type="GO" id="GO:0032259">
    <property type="term" value="P:methylation"/>
    <property type="evidence" value="ECO:0007669"/>
    <property type="project" value="UniProtKB-KW"/>
</dbReference>
<feature type="binding site" evidence="1">
    <location>
        <position position="4"/>
    </location>
    <ligand>
        <name>Zn(2+)</name>
        <dbReference type="ChEBI" id="CHEBI:29105"/>
    </ligand>
</feature>
<dbReference type="GO" id="GO:0046872">
    <property type="term" value="F:metal ion binding"/>
    <property type="evidence" value="ECO:0007669"/>
    <property type="project" value="UniProtKB-KW"/>
</dbReference>
<dbReference type="PANTHER" id="PTHR42912:SF45">
    <property type="entry name" value="23S RRNA (GUANINE(745)-N(1))-METHYLTRANSFERASE"/>
    <property type="match status" value="1"/>
</dbReference>
<feature type="binding site" evidence="2">
    <location>
        <begin position="96"/>
        <end position="97"/>
    </location>
    <ligand>
        <name>S-adenosyl-L-methionine</name>
        <dbReference type="ChEBI" id="CHEBI:59789"/>
    </ligand>
</feature>
<dbReference type="SUPFAM" id="SSF53335">
    <property type="entry name" value="S-adenosyl-L-methionine-dependent methyltransferases"/>
    <property type="match status" value="1"/>
</dbReference>
<dbReference type="AlphaFoldDB" id="A0A2S9V5E1"/>
<sequence>MWRCPLCQQPLHPSMRTWRCENRHAFDEAKSGYLNLLPVQNKKSRQPGDDKNMVNARRQFHDAKGYQPLMAALAEIIQKHYSGQSDIRLFDAGCGEGSYLGYIVQALKGAELNVNASGCDIAKYAVDLAAKRYKNCHFAVASSAHLPLDDSSQDVVLQVFAPGSNTEYQRVIAPGGLLIAVDPAENHLWSIKQAIYDNPRQHKVEFAERGGFSQLIEQRLSFMVDLSDPQTRQGLLEMTPYYWRLPQDEAQVRFADIQQVEANFVVHVWQREHS</sequence>
<dbReference type="Proteomes" id="UP000238949">
    <property type="component" value="Unassembled WGS sequence"/>
</dbReference>
<evidence type="ECO:0000259" key="3">
    <source>
        <dbReference type="Pfam" id="PF13649"/>
    </source>
</evidence>
<dbReference type="InterPro" id="IPR050508">
    <property type="entry name" value="Methyltransf_Superfamily"/>
</dbReference>
<dbReference type="InterPro" id="IPR016718">
    <property type="entry name" value="rRNA_m1G-MeTrfase_A_prd"/>
</dbReference>
<organism evidence="5 6">
    <name type="scientific">Alteromonas alba</name>
    <dbReference type="NCBI Taxonomy" id="2079529"/>
    <lineage>
        <taxon>Bacteria</taxon>
        <taxon>Pseudomonadati</taxon>
        <taxon>Pseudomonadota</taxon>
        <taxon>Gammaproteobacteria</taxon>
        <taxon>Alteromonadales</taxon>
        <taxon>Alteromonadaceae</taxon>
        <taxon>Alteromonas/Salinimonas group</taxon>
        <taxon>Alteromonas</taxon>
    </lineage>
</organism>
<dbReference type="OrthoDB" id="108476at2"/>
<dbReference type="EMBL" id="PVNP01000201">
    <property type="protein sequence ID" value="PRO71686.1"/>
    <property type="molecule type" value="Genomic_DNA"/>
</dbReference>
<keyword evidence="6" id="KW-1185">Reference proteome</keyword>
<feature type="domain" description="Methyltransferase" evidence="3">
    <location>
        <begin position="91"/>
        <end position="161"/>
    </location>
</feature>
<dbReference type="PIRSF" id="PIRSF018249">
    <property type="entry name" value="MyrA_prd"/>
    <property type="match status" value="1"/>
</dbReference>
<dbReference type="CDD" id="cd02440">
    <property type="entry name" value="AdoMet_MTases"/>
    <property type="match status" value="1"/>
</dbReference>
<reference evidence="6" key="1">
    <citation type="journal article" date="2020" name="Int. J. Syst. Evol. Microbiol.">
        <title>Alteromonas alba sp. nov., a marine bacterium isolated from the seawater of the West Pacific Ocean.</title>
        <authorList>
            <person name="Sun C."/>
            <person name="Wu Y.-H."/>
            <person name="Xamxidin M."/>
            <person name="Cheng H."/>
            <person name="Xu X.-W."/>
        </authorList>
    </citation>
    <scope>NUCLEOTIDE SEQUENCE [LARGE SCALE GENOMIC DNA]</scope>
    <source>
        <strain evidence="6">190</strain>
    </source>
</reference>
<accession>A0A2S9V5E1</accession>
<dbReference type="InterPro" id="IPR048647">
    <property type="entry name" value="RlmA_N"/>
</dbReference>
<evidence type="ECO:0000256" key="1">
    <source>
        <dbReference type="PIRSR" id="PIRSR018249-1"/>
    </source>
</evidence>
<evidence type="ECO:0000259" key="4">
    <source>
        <dbReference type="Pfam" id="PF21302"/>
    </source>
</evidence>
<name>A0A2S9V5E1_9ALTE</name>
<dbReference type="InterPro" id="IPR041698">
    <property type="entry name" value="Methyltransf_25"/>
</dbReference>
<dbReference type="GO" id="GO:0008168">
    <property type="term" value="F:methyltransferase activity"/>
    <property type="evidence" value="ECO:0007669"/>
    <property type="project" value="UniProtKB-KW"/>
</dbReference>
<keyword evidence="1" id="KW-0479">Metal-binding</keyword>
<comment type="caution">
    <text evidence="5">The sequence shown here is derived from an EMBL/GenBank/DDBJ whole genome shotgun (WGS) entry which is preliminary data.</text>
</comment>
<protein>
    <submittedName>
        <fullName evidence="5">rRNA (Guanine-N1)-methyltransferase</fullName>
    </submittedName>
</protein>
<dbReference type="PANTHER" id="PTHR42912">
    <property type="entry name" value="METHYLTRANSFERASE"/>
    <property type="match status" value="1"/>
</dbReference>
<feature type="binding site" evidence="2">
    <location>
        <position position="66"/>
    </location>
    <ligand>
        <name>S-adenosyl-L-methionine</name>
        <dbReference type="ChEBI" id="CHEBI:59789"/>
    </ligand>
</feature>
<keyword evidence="5" id="KW-0808">Transferase</keyword>
<dbReference type="InterPro" id="IPR029063">
    <property type="entry name" value="SAM-dependent_MTases_sf"/>
</dbReference>
<dbReference type="Pfam" id="PF21302">
    <property type="entry name" value="Zn_ribbon_RlmA"/>
    <property type="match status" value="1"/>
</dbReference>
<evidence type="ECO:0000256" key="2">
    <source>
        <dbReference type="PIRSR" id="PIRSR018249-2"/>
    </source>
</evidence>
<dbReference type="RefSeq" id="WP_105936287.1">
    <property type="nucleotide sequence ID" value="NZ_PVNP01000201.1"/>
</dbReference>
<keyword evidence="5" id="KW-0489">Methyltransferase</keyword>
<feature type="binding site" evidence="1">
    <location>
        <position position="24"/>
    </location>
    <ligand>
        <name>Zn(2+)</name>
        <dbReference type="ChEBI" id="CHEBI:29105"/>
    </ligand>
</feature>
<evidence type="ECO:0000313" key="5">
    <source>
        <dbReference type="EMBL" id="PRO71686.1"/>
    </source>
</evidence>
<feature type="domain" description="23S rRNA (guanine(745)-N(1))-methyltransferase N-terminal" evidence="4">
    <location>
        <begin position="3"/>
        <end position="45"/>
    </location>
</feature>
<proteinExistence type="predicted"/>
<feature type="binding site" evidence="1">
    <location>
        <position position="7"/>
    </location>
    <ligand>
        <name>Zn(2+)</name>
        <dbReference type="ChEBI" id="CHEBI:29105"/>
    </ligand>
</feature>
<gene>
    <name evidence="5" type="ORF">C6Y40_20640</name>
</gene>